<evidence type="ECO:0000259" key="1">
    <source>
        <dbReference type="Pfam" id="PF09836"/>
    </source>
</evidence>
<keyword evidence="3" id="KW-1185">Reference proteome</keyword>
<dbReference type="GO" id="GO:0003677">
    <property type="term" value="F:DNA binding"/>
    <property type="evidence" value="ECO:0007669"/>
    <property type="project" value="UniProtKB-KW"/>
</dbReference>
<name>A0AA41Z936_9HYPH</name>
<keyword evidence="2" id="KW-0238">DNA-binding</keyword>
<dbReference type="AlphaFoldDB" id="A0AA41Z936"/>
<dbReference type="Gene3D" id="1.10.150.690">
    <property type="entry name" value="DUF2063"/>
    <property type="match status" value="1"/>
</dbReference>
<proteinExistence type="predicted"/>
<dbReference type="RefSeq" id="WP_282588957.1">
    <property type="nucleotide sequence ID" value="NZ_JAMOIM010000055.1"/>
</dbReference>
<evidence type="ECO:0000313" key="3">
    <source>
        <dbReference type="Proteomes" id="UP001165667"/>
    </source>
</evidence>
<comment type="caution">
    <text evidence="2">The sequence shown here is derived from an EMBL/GenBank/DDBJ whole genome shotgun (WGS) entry which is preliminary data.</text>
</comment>
<evidence type="ECO:0000313" key="2">
    <source>
        <dbReference type="EMBL" id="MCW6512580.1"/>
    </source>
</evidence>
<gene>
    <name evidence="2" type="ORF">M8523_32240</name>
</gene>
<feature type="domain" description="Putative DNA-binding" evidence="1">
    <location>
        <begin position="3"/>
        <end position="95"/>
    </location>
</feature>
<dbReference type="Pfam" id="PF09836">
    <property type="entry name" value="DUF2063"/>
    <property type="match status" value="1"/>
</dbReference>
<dbReference type="EMBL" id="JAMOIM010000055">
    <property type="protein sequence ID" value="MCW6512580.1"/>
    <property type="molecule type" value="Genomic_DNA"/>
</dbReference>
<reference evidence="2" key="1">
    <citation type="submission" date="2022-05" db="EMBL/GenBank/DDBJ databases">
        <authorList>
            <person name="Pankratov T."/>
        </authorList>
    </citation>
    <scope>NUCLEOTIDE SEQUENCE</scope>
    <source>
        <strain evidence="2">BP6-180914</strain>
    </source>
</reference>
<sequence length="250" mass="27331">MLEIQDAFTRALLERDRPIPPGLTCSNGLRPERRFAIHRDNVVAGLIATLASRFPATQRIVGAPFFVVLARAFIDRHPPRSPVLLEYGKDLPSFVEAFEPARDLPYLADVIRLEAARGRAYHAADMPPLDPQTLAVLPQERLPFIRFDFHPATSMIRSSHPIVTIWAMNADGSKPKPVEPWLAEDAMVSRPTLNVRVHRLPSGGGTFLSLLAAGSPLGDAVEAALSESPNFNLSTNLAFMLGAGVTTAIR</sequence>
<accession>A0AA41Z936</accession>
<dbReference type="InterPro" id="IPR018640">
    <property type="entry name" value="DUF2063"/>
</dbReference>
<dbReference type="Proteomes" id="UP001165667">
    <property type="component" value="Unassembled WGS sequence"/>
</dbReference>
<organism evidence="2 3">
    <name type="scientific">Lichenifustis flavocetrariae</name>
    <dbReference type="NCBI Taxonomy" id="2949735"/>
    <lineage>
        <taxon>Bacteria</taxon>
        <taxon>Pseudomonadati</taxon>
        <taxon>Pseudomonadota</taxon>
        <taxon>Alphaproteobacteria</taxon>
        <taxon>Hyphomicrobiales</taxon>
        <taxon>Lichenihabitantaceae</taxon>
        <taxon>Lichenifustis</taxon>
    </lineage>
</organism>
<protein>
    <submittedName>
        <fullName evidence="2">DNA-binding domain-containing protein</fullName>
    </submittedName>
</protein>
<dbReference type="InterPro" id="IPR044922">
    <property type="entry name" value="DUF2063_N_sf"/>
</dbReference>